<dbReference type="GeneID" id="20343062"/>
<reference evidence="2" key="3">
    <citation type="submission" date="2010-09" db="EMBL/GenBank/DDBJ databases">
        <title>Annotation of Gaeumannomyces graminis var. tritici R3-111a-1.</title>
        <authorList>
            <consortium name="The Broad Institute Genome Sequencing Platform"/>
            <person name="Ma L.-J."/>
            <person name="Dead R."/>
            <person name="Young S.K."/>
            <person name="Zeng Q."/>
            <person name="Gargeya S."/>
            <person name="Fitzgerald M."/>
            <person name="Haas B."/>
            <person name="Abouelleil A."/>
            <person name="Alvarado L."/>
            <person name="Arachchi H.M."/>
            <person name="Berlin A."/>
            <person name="Brown A."/>
            <person name="Chapman S.B."/>
            <person name="Chen Z."/>
            <person name="Dunbar C."/>
            <person name="Freedman E."/>
            <person name="Gearin G."/>
            <person name="Gellesch M."/>
            <person name="Goldberg J."/>
            <person name="Griggs A."/>
            <person name="Gujja S."/>
            <person name="Heiman D."/>
            <person name="Howarth C."/>
            <person name="Larson L."/>
            <person name="Lui A."/>
            <person name="MacDonald P.J.P."/>
            <person name="Mehta T."/>
            <person name="Montmayeur A."/>
            <person name="Murphy C."/>
            <person name="Neiman D."/>
            <person name="Pearson M."/>
            <person name="Priest M."/>
            <person name="Roberts A."/>
            <person name="Saif S."/>
            <person name="Shea T."/>
            <person name="Shenoy N."/>
            <person name="Sisk P."/>
            <person name="Stolte C."/>
            <person name="Sykes S."/>
            <person name="Yandava C."/>
            <person name="Wortman J."/>
            <person name="Nusbaum C."/>
            <person name="Birren B."/>
        </authorList>
    </citation>
    <scope>NUCLEOTIDE SEQUENCE</scope>
    <source>
        <strain evidence="2">R3-111a-1</strain>
    </source>
</reference>
<protein>
    <submittedName>
        <fullName evidence="2 3">Uncharacterized protein</fullName>
    </submittedName>
</protein>
<gene>
    <name evidence="3" type="primary">20343062</name>
    <name evidence="2" type="ORF">GGTG_02604</name>
</gene>
<evidence type="ECO:0000313" key="2">
    <source>
        <dbReference type="EMBL" id="EJT77496.1"/>
    </source>
</evidence>
<name>J3NMU5_GAET3</name>
<dbReference type="VEuPathDB" id="FungiDB:GGTG_02604"/>
<reference evidence="4" key="1">
    <citation type="submission" date="2010-07" db="EMBL/GenBank/DDBJ databases">
        <title>The genome sequence of Gaeumannomyces graminis var. tritici strain R3-111a-1.</title>
        <authorList>
            <consortium name="The Broad Institute Genome Sequencing Platform"/>
            <person name="Ma L.-J."/>
            <person name="Dead R."/>
            <person name="Young S."/>
            <person name="Zeng Q."/>
            <person name="Koehrsen M."/>
            <person name="Alvarado L."/>
            <person name="Berlin A."/>
            <person name="Chapman S.B."/>
            <person name="Chen Z."/>
            <person name="Freedman E."/>
            <person name="Gellesch M."/>
            <person name="Goldberg J."/>
            <person name="Griggs A."/>
            <person name="Gujja S."/>
            <person name="Heilman E.R."/>
            <person name="Heiman D."/>
            <person name="Hepburn T."/>
            <person name="Howarth C."/>
            <person name="Jen D."/>
            <person name="Larson L."/>
            <person name="Mehta T."/>
            <person name="Neiman D."/>
            <person name="Pearson M."/>
            <person name="Roberts A."/>
            <person name="Saif S."/>
            <person name="Shea T."/>
            <person name="Shenoy N."/>
            <person name="Sisk P."/>
            <person name="Stolte C."/>
            <person name="Sykes S."/>
            <person name="Walk T."/>
            <person name="White J."/>
            <person name="Yandava C."/>
            <person name="Haas B."/>
            <person name="Nusbaum C."/>
            <person name="Birren B."/>
        </authorList>
    </citation>
    <scope>NUCLEOTIDE SEQUENCE [LARGE SCALE GENOMIC DNA]</scope>
    <source>
        <strain evidence="4">R3-111a-1</strain>
    </source>
</reference>
<reference evidence="3" key="5">
    <citation type="submission" date="2018-04" db="UniProtKB">
        <authorList>
            <consortium name="EnsemblFungi"/>
        </authorList>
    </citation>
    <scope>IDENTIFICATION</scope>
    <source>
        <strain evidence="3">R3-111a-1</strain>
    </source>
</reference>
<evidence type="ECO:0000313" key="3">
    <source>
        <dbReference type="EnsemblFungi" id="EJT77496"/>
    </source>
</evidence>
<organism evidence="2">
    <name type="scientific">Gaeumannomyces tritici (strain R3-111a-1)</name>
    <name type="common">Wheat and barley take-all root rot fungus</name>
    <name type="synonym">Gaeumannomyces graminis var. tritici</name>
    <dbReference type="NCBI Taxonomy" id="644352"/>
    <lineage>
        <taxon>Eukaryota</taxon>
        <taxon>Fungi</taxon>
        <taxon>Dikarya</taxon>
        <taxon>Ascomycota</taxon>
        <taxon>Pezizomycotina</taxon>
        <taxon>Sordariomycetes</taxon>
        <taxon>Sordariomycetidae</taxon>
        <taxon>Magnaporthales</taxon>
        <taxon>Magnaporthaceae</taxon>
        <taxon>Gaeumannomyces</taxon>
    </lineage>
</organism>
<dbReference type="RefSeq" id="XP_009218641.1">
    <property type="nucleotide sequence ID" value="XM_009220377.1"/>
</dbReference>
<evidence type="ECO:0000313" key="4">
    <source>
        <dbReference type="Proteomes" id="UP000006039"/>
    </source>
</evidence>
<proteinExistence type="predicted"/>
<reference evidence="3" key="4">
    <citation type="journal article" date="2015" name="G3 (Bethesda)">
        <title>Genome sequences of three phytopathogenic species of the Magnaporthaceae family of fungi.</title>
        <authorList>
            <person name="Okagaki L.H."/>
            <person name="Nunes C.C."/>
            <person name="Sailsbery J."/>
            <person name="Clay B."/>
            <person name="Brown D."/>
            <person name="John T."/>
            <person name="Oh Y."/>
            <person name="Young N."/>
            <person name="Fitzgerald M."/>
            <person name="Haas B.J."/>
            <person name="Zeng Q."/>
            <person name="Young S."/>
            <person name="Adiconis X."/>
            <person name="Fan L."/>
            <person name="Levin J.Z."/>
            <person name="Mitchell T.K."/>
            <person name="Okubara P.A."/>
            <person name="Farman M.L."/>
            <person name="Kohn L.M."/>
            <person name="Birren B."/>
            <person name="Ma L.-J."/>
            <person name="Dean R.A."/>
        </authorList>
    </citation>
    <scope>NUCLEOTIDE SEQUENCE</scope>
    <source>
        <strain evidence="3">R3-111a-1</strain>
    </source>
</reference>
<dbReference type="Proteomes" id="UP000006039">
    <property type="component" value="Unassembled WGS sequence"/>
</dbReference>
<reference evidence="2" key="2">
    <citation type="submission" date="2010-07" db="EMBL/GenBank/DDBJ databases">
        <authorList>
            <consortium name="The Broad Institute Genome Sequencing Platform"/>
            <consortium name="Broad Institute Genome Sequencing Center for Infectious Disease"/>
            <person name="Ma L.-J."/>
            <person name="Dead R."/>
            <person name="Young S."/>
            <person name="Zeng Q."/>
            <person name="Koehrsen M."/>
            <person name="Alvarado L."/>
            <person name="Berlin A."/>
            <person name="Chapman S.B."/>
            <person name="Chen Z."/>
            <person name="Freedman E."/>
            <person name="Gellesch M."/>
            <person name="Goldberg J."/>
            <person name="Griggs A."/>
            <person name="Gujja S."/>
            <person name="Heilman E.R."/>
            <person name="Heiman D."/>
            <person name="Hepburn T."/>
            <person name="Howarth C."/>
            <person name="Jen D."/>
            <person name="Larson L."/>
            <person name="Mehta T."/>
            <person name="Neiman D."/>
            <person name="Pearson M."/>
            <person name="Roberts A."/>
            <person name="Saif S."/>
            <person name="Shea T."/>
            <person name="Shenoy N."/>
            <person name="Sisk P."/>
            <person name="Stolte C."/>
            <person name="Sykes S."/>
            <person name="Walk T."/>
            <person name="White J."/>
            <person name="Yandava C."/>
            <person name="Haas B."/>
            <person name="Nusbaum C."/>
            <person name="Birren B."/>
        </authorList>
    </citation>
    <scope>NUCLEOTIDE SEQUENCE</scope>
    <source>
        <strain evidence="2">R3-111a-1</strain>
    </source>
</reference>
<feature type="region of interest" description="Disordered" evidence="1">
    <location>
        <begin position="1"/>
        <end position="24"/>
    </location>
</feature>
<dbReference type="EnsemblFungi" id="EJT77496">
    <property type="protein sequence ID" value="EJT77496"/>
    <property type="gene ID" value="GGTG_02604"/>
</dbReference>
<dbReference type="AlphaFoldDB" id="J3NMU5"/>
<dbReference type="HOGENOM" id="CLU_2413378_0_0_1"/>
<accession>J3NMU5</accession>
<dbReference type="EMBL" id="GL385396">
    <property type="protein sequence ID" value="EJT77496.1"/>
    <property type="molecule type" value="Genomic_DNA"/>
</dbReference>
<feature type="compositionally biased region" description="Polar residues" evidence="1">
    <location>
        <begin position="1"/>
        <end position="12"/>
    </location>
</feature>
<evidence type="ECO:0000256" key="1">
    <source>
        <dbReference type="SAM" id="MobiDB-lite"/>
    </source>
</evidence>
<sequence>MQGNTRQASKTSGEPAMEPSMRGPVAASRGRLYIAAEESVMHLTGMVSPALSVYDHLDPPISRPPLLCIMRVPTIGARGGEASLAQDCSQNR</sequence>
<keyword evidence="4" id="KW-1185">Reference proteome</keyword>